<organism evidence="3 4">
    <name type="scientific">Isobaculum melis</name>
    <dbReference type="NCBI Taxonomy" id="142588"/>
    <lineage>
        <taxon>Bacteria</taxon>
        <taxon>Bacillati</taxon>
        <taxon>Bacillota</taxon>
        <taxon>Bacilli</taxon>
        <taxon>Lactobacillales</taxon>
        <taxon>Carnobacteriaceae</taxon>
        <taxon>Isobaculum</taxon>
    </lineage>
</organism>
<sequence length="1035" mass="118116">MKFFKTLCVIVLVSSVLVQPVHVLAEINNESNRVLENNEPAITNENIEPPATLEPEILIEDHVNESILESEKPTIEEEAISVEEDLPIESAKKEEIEVAESEEPLSEIPDESLTFRSRINPPNEWGNIDYTAGLTVFDGAGTDIRTWINQHYLAKKDTYFLIKSKEGKYAYSKIVKLPNYTQRIDGALFSLIGGEVDAEAKQYGVLSSKNYYFQFKPDFYSFYEGATKKDDPCKGKDLNFFLNWVNHWSYEEISIVEMDAMAIDHYVRGLNKGIDYQLEQIDYTKGLTASDGHDTDIRTSAYQHYLRKKNTYFLIKTKEGKYAYGKSLELPRNSGKVDGATFAANGGEADEVAKKYKYNPAAHTYYFQYKPEFYTFYEGTAKNYDPCSGKDLNYFLNWLSRWSDDEVSIVEMDAMAIDHYVRGLNKGIDYQLEQIDYTKGLTASDGHDTDIRTSAYQHYLRKKNTYFLIKTKEGKYAYGKSLDLALTNQKIDGATFNKNGGEANEAANKYKYYPASKTYYFQFKPAFYSFYEGTAKKYDPCSGEDLNYFLNWINHWAYEDVSLVTTENIELYVAKKNLLVIPWRFYEEGRSSKKDHIYSLNLSDVTRLNFKLKGSTTKTVKVYSQQEKKIYETKCSNGTNTFQLDLPAGDYYIVMTDLFSETTFQMTKSSFKELELSIDTTTDQTKIHINGVFNQELTDLYAKYDTSRNKPDVVQVMNTLVKIWRKPFVYSEALDDIFGKDHLKSIPLLYQYPLTNLGNISLGDIDYTAPLQYLGQGKFFSKNNIFTMNTGLQSRFFVLDDMLYAALLYEAVVFTAHVVTGFAMVAIVTNSPKYDVGDWEKSKAWHTDGSATYNGKTYGINEETGDIRDVATGEDLPESVISSTIKEQGAGITIAKLTSLLSELNVEPDEDYEWYTFKDLVADELAGGHTMEKHIGKSDAYLNDRFIKEETWLFSSTYDNVLSALIAINIARIKSPDTFKNVNRKLDCHIDTERNSGRGFSRNGTKVSQIKKVVVSVLPSSSKKGYRILTSYPKP</sequence>
<dbReference type="AlphaFoldDB" id="A0A1H9QV34"/>
<proteinExistence type="predicted"/>
<keyword evidence="4" id="KW-1185">Reference proteome</keyword>
<feature type="domain" description="Bacterial CdiA-CT RNAse A" evidence="2">
    <location>
        <begin position="928"/>
        <end position="1033"/>
    </location>
</feature>
<protein>
    <recommendedName>
        <fullName evidence="2">Bacterial CdiA-CT RNAse A domain-containing protein</fullName>
    </recommendedName>
</protein>
<dbReference type="EMBL" id="FOHA01000002">
    <property type="protein sequence ID" value="SER64237.1"/>
    <property type="molecule type" value="Genomic_DNA"/>
</dbReference>
<evidence type="ECO:0000259" key="2">
    <source>
        <dbReference type="Pfam" id="PF18431"/>
    </source>
</evidence>
<accession>A0A1H9QV34</accession>
<dbReference type="OrthoDB" id="1938617at2"/>
<dbReference type="InterPro" id="IPR041436">
    <property type="entry name" value="RNAse_A_bac"/>
</dbReference>
<keyword evidence="1" id="KW-0732">Signal</keyword>
<evidence type="ECO:0000313" key="4">
    <source>
        <dbReference type="Proteomes" id="UP000198948"/>
    </source>
</evidence>
<evidence type="ECO:0000256" key="1">
    <source>
        <dbReference type="SAM" id="SignalP"/>
    </source>
</evidence>
<evidence type="ECO:0000313" key="3">
    <source>
        <dbReference type="EMBL" id="SER64237.1"/>
    </source>
</evidence>
<dbReference type="STRING" id="142588.SAMN04488559_102300"/>
<name>A0A1H9QV34_9LACT</name>
<feature type="signal peptide" evidence="1">
    <location>
        <begin position="1"/>
        <end position="25"/>
    </location>
</feature>
<reference evidence="3 4" key="1">
    <citation type="submission" date="2016-10" db="EMBL/GenBank/DDBJ databases">
        <authorList>
            <person name="de Groot N.N."/>
        </authorList>
    </citation>
    <scope>NUCLEOTIDE SEQUENCE [LARGE SCALE GENOMIC DNA]</scope>
    <source>
        <strain evidence="3 4">DSM 13760</strain>
    </source>
</reference>
<dbReference type="Proteomes" id="UP000198948">
    <property type="component" value="Unassembled WGS sequence"/>
</dbReference>
<dbReference type="RefSeq" id="WP_092650275.1">
    <property type="nucleotide sequence ID" value="NZ_FOHA01000002.1"/>
</dbReference>
<gene>
    <name evidence="3" type="ORF">SAMN04488559_102300</name>
</gene>
<dbReference type="Pfam" id="PF18431">
    <property type="entry name" value="RNAse_A_bac"/>
    <property type="match status" value="1"/>
</dbReference>
<feature type="chain" id="PRO_5011560022" description="Bacterial CdiA-CT RNAse A domain-containing protein" evidence="1">
    <location>
        <begin position="26"/>
        <end position="1035"/>
    </location>
</feature>